<keyword evidence="3" id="KW-1185">Reference proteome</keyword>
<dbReference type="InterPro" id="IPR015943">
    <property type="entry name" value="WD40/YVTN_repeat-like_dom_sf"/>
</dbReference>
<dbReference type="InterPro" id="IPR036322">
    <property type="entry name" value="WD40_repeat_dom_sf"/>
</dbReference>
<evidence type="ECO:0000256" key="1">
    <source>
        <dbReference type="PROSITE-ProRule" id="PRU00221"/>
    </source>
</evidence>
<organism evidence="2 3">
    <name type="scientific">Penicillium cinerascens</name>
    <dbReference type="NCBI Taxonomy" id="70096"/>
    <lineage>
        <taxon>Eukaryota</taxon>
        <taxon>Fungi</taxon>
        <taxon>Dikarya</taxon>
        <taxon>Ascomycota</taxon>
        <taxon>Pezizomycotina</taxon>
        <taxon>Eurotiomycetes</taxon>
        <taxon>Eurotiomycetidae</taxon>
        <taxon>Eurotiales</taxon>
        <taxon>Aspergillaceae</taxon>
        <taxon>Penicillium</taxon>
    </lineage>
</organism>
<dbReference type="SUPFAM" id="SSF50978">
    <property type="entry name" value="WD40 repeat-like"/>
    <property type="match status" value="1"/>
</dbReference>
<dbReference type="InterPro" id="IPR001680">
    <property type="entry name" value="WD40_rpt"/>
</dbReference>
<feature type="repeat" description="WD" evidence="1">
    <location>
        <begin position="15"/>
        <end position="56"/>
    </location>
</feature>
<proteinExistence type="predicted"/>
<comment type="caution">
    <text evidence="2">The sequence shown here is derived from an EMBL/GenBank/DDBJ whole genome shotgun (WGS) entry which is preliminary data.</text>
</comment>
<dbReference type="SMART" id="SM00320">
    <property type="entry name" value="WD40"/>
    <property type="match status" value="1"/>
</dbReference>
<dbReference type="Proteomes" id="UP001150904">
    <property type="component" value="Unassembled WGS sequence"/>
</dbReference>
<dbReference type="EMBL" id="JAPQKR010000015">
    <property type="protein sequence ID" value="KAJ5195612.1"/>
    <property type="molecule type" value="Genomic_DNA"/>
</dbReference>
<dbReference type="Pfam" id="PF00400">
    <property type="entry name" value="WD40"/>
    <property type="match status" value="1"/>
</dbReference>
<feature type="non-terminal residue" evidence="2">
    <location>
        <position position="1"/>
    </location>
</feature>
<evidence type="ECO:0000313" key="2">
    <source>
        <dbReference type="EMBL" id="KAJ5195612.1"/>
    </source>
</evidence>
<dbReference type="PROSITE" id="PS50082">
    <property type="entry name" value="WD_REPEATS_2"/>
    <property type="match status" value="1"/>
</dbReference>
<gene>
    <name evidence="2" type="ORF">N7498_009050</name>
</gene>
<protein>
    <submittedName>
        <fullName evidence="2">Uncharacterized protein</fullName>
    </submittedName>
</protein>
<dbReference type="Gene3D" id="2.130.10.10">
    <property type="entry name" value="YVTN repeat-like/Quinoprotein amine dehydrogenase"/>
    <property type="match status" value="1"/>
</dbReference>
<accession>A0A9W9JGM5</accession>
<dbReference type="RefSeq" id="XP_058306100.1">
    <property type="nucleotide sequence ID" value="XM_058456112.1"/>
</dbReference>
<reference evidence="2" key="1">
    <citation type="submission" date="2022-12" db="EMBL/GenBank/DDBJ databases">
        <authorList>
            <person name="Petersen C."/>
        </authorList>
    </citation>
    <scope>NUCLEOTIDE SEQUENCE</scope>
    <source>
        <strain evidence="2">IBT 15544</strain>
    </source>
</reference>
<sequence>LPQVEEGRSAELQALEGHLDWVLSMTFSPNVRLLASASPDKPVCLWDVGTGALHQTLEGGSSLITNLGALDVQSMSENHASRVTHMTPGIFIGQVQWIKLNGKRVLRLPPGSQPNCSAINSNLLALGHLSERVSFIGFRV</sequence>
<dbReference type="PROSITE" id="PS50294">
    <property type="entry name" value="WD_REPEATS_REGION"/>
    <property type="match status" value="1"/>
</dbReference>
<name>A0A9W9JGM5_9EURO</name>
<dbReference type="OrthoDB" id="538223at2759"/>
<reference evidence="2" key="2">
    <citation type="journal article" date="2023" name="IMA Fungus">
        <title>Comparative genomic study of the Penicillium genus elucidates a diverse pangenome and 15 lateral gene transfer events.</title>
        <authorList>
            <person name="Petersen C."/>
            <person name="Sorensen T."/>
            <person name="Nielsen M.R."/>
            <person name="Sondergaard T.E."/>
            <person name="Sorensen J.L."/>
            <person name="Fitzpatrick D.A."/>
            <person name="Frisvad J.C."/>
            <person name="Nielsen K.L."/>
        </authorList>
    </citation>
    <scope>NUCLEOTIDE SEQUENCE</scope>
    <source>
        <strain evidence="2">IBT 15544</strain>
    </source>
</reference>
<evidence type="ECO:0000313" key="3">
    <source>
        <dbReference type="Proteomes" id="UP001150904"/>
    </source>
</evidence>
<dbReference type="GeneID" id="83183413"/>
<dbReference type="AlphaFoldDB" id="A0A9W9JGM5"/>
<keyword evidence="1" id="KW-0853">WD repeat</keyword>